<gene>
    <name evidence="4" type="ORF">HINF_LOCUS37127</name>
    <name evidence="3" type="ORF">HINF_LOCUS39089</name>
</gene>
<organism evidence="3">
    <name type="scientific">Hexamita inflata</name>
    <dbReference type="NCBI Taxonomy" id="28002"/>
    <lineage>
        <taxon>Eukaryota</taxon>
        <taxon>Metamonada</taxon>
        <taxon>Diplomonadida</taxon>
        <taxon>Hexamitidae</taxon>
        <taxon>Hexamitinae</taxon>
        <taxon>Hexamita</taxon>
    </lineage>
</organism>
<evidence type="ECO:0000259" key="2">
    <source>
        <dbReference type="Pfam" id="PF13392"/>
    </source>
</evidence>
<sequence length="187" mass="22462">MQFKQIEGYDNYIVFENGNVQNINSGKILKPFTNSKGYLYIQLSENNIQKKYLVHILVSSAFLGNKPENYQTDHIDRNKLNNHYTNLRYVSQSDNMKNRNSYNNIEVVYQDEIPEHCVEMMFYNERELENIFIDPKTIDLYQFNGVQYRKQYLFHQGGNCYYYNVRDKENNRIKINLNVLKKLLNQI</sequence>
<dbReference type="Proteomes" id="UP001642409">
    <property type="component" value="Unassembled WGS sequence"/>
</dbReference>
<dbReference type="AlphaFoldDB" id="A0AA86UDK1"/>
<reference evidence="3" key="1">
    <citation type="submission" date="2023-06" db="EMBL/GenBank/DDBJ databases">
        <authorList>
            <person name="Kurt Z."/>
        </authorList>
    </citation>
    <scope>NUCLEOTIDE SEQUENCE</scope>
</reference>
<feature type="domain" description="NUMOD4" evidence="1">
    <location>
        <begin position="1"/>
        <end position="44"/>
    </location>
</feature>
<dbReference type="Gene3D" id="3.90.75.20">
    <property type="match status" value="1"/>
</dbReference>
<evidence type="ECO:0000259" key="1">
    <source>
        <dbReference type="Pfam" id="PF07463"/>
    </source>
</evidence>
<dbReference type="Pfam" id="PF13392">
    <property type="entry name" value="HNH_3"/>
    <property type="match status" value="1"/>
</dbReference>
<keyword evidence="5" id="KW-1185">Reference proteome</keyword>
<dbReference type="GO" id="GO:0016788">
    <property type="term" value="F:hydrolase activity, acting on ester bonds"/>
    <property type="evidence" value="ECO:0007669"/>
    <property type="project" value="InterPro"/>
</dbReference>
<proteinExistence type="predicted"/>
<comment type="caution">
    <text evidence="3">The sequence shown here is derived from an EMBL/GenBank/DDBJ whole genome shotgun (WGS) entry which is preliminary data.</text>
</comment>
<protein>
    <submittedName>
        <fullName evidence="3">NUMOD4 motif protein</fullName>
    </submittedName>
    <submittedName>
        <fullName evidence="4">NUMOD4_motif protein</fullName>
    </submittedName>
</protein>
<feature type="domain" description="HNH nuclease" evidence="2">
    <location>
        <begin position="52"/>
        <end position="96"/>
    </location>
</feature>
<evidence type="ECO:0000313" key="4">
    <source>
        <dbReference type="EMBL" id="CAL6037938.1"/>
    </source>
</evidence>
<name>A0AA86UDK1_9EUKA</name>
<dbReference type="EMBL" id="CATOUU010000824">
    <property type="protein sequence ID" value="CAI9951444.1"/>
    <property type="molecule type" value="Genomic_DNA"/>
</dbReference>
<evidence type="ECO:0000313" key="3">
    <source>
        <dbReference type="EMBL" id="CAI9951444.1"/>
    </source>
</evidence>
<dbReference type="SUPFAM" id="SSF54060">
    <property type="entry name" value="His-Me finger endonucleases"/>
    <property type="match status" value="1"/>
</dbReference>
<dbReference type="InterPro" id="IPR003615">
    <property type="entry name" value="HNH_nuc"/>
</dbReference>
<reference evidence="4 5" key="2">
    <citation type="submission" date="2024-07" db="EMBL/GenBank/DDBJ databases">
        <authorList>
            <person name="Akdeniz Z."/>
        </authorList>
    </citation>
    <scope>NUCLEOTIDE SEQUENCE [LARGE SCALE GENOMIC DNA]</scope>
</reference>
<evidence type="ECO:0000313" key="5">
    <source>
        <dbReference type="Proteomes" id="UP001642409"/>
    </source>
</evidence>
<dbReference type="Pfam" id="PF07463">
    <property type="entry name" value="NUMOD4"/>
    <property type="match status" value="1"/>
</dbReference>
<dbReference type="InterPro" id="IPR010902">
    <property type="entry name" value="NUMOD4"/>
</dbReference>
<accession>A0AA86UDK1</accession>
<dbReference type="EMBL" id="CAXDID020000138">
    <property type="protein sequence ID" value="CAL6037938.1"/>
    <property type="molecule type" value="Genomic_DNA"/>
</dbReference>
<dbReference type="InterPro" id="IPR044925">
    <property type="entry name" value="His-Me_finger_sf"/>
</dbReference>